<dbReference type="Proteomes" id="UP000487117">
    <property type="component" value="Unassembled WGS sequence"/>
</dbReference>
<evidence type="ECO:0000313" key="1">
    <source>
        <dbReference type="EMBL" id="KAF1016070.1"/>
    </source>
</evidence>
<dbReference type="EMBL" id="WNDS01000002">
    <property type="protein sequence ID" value="KAF1016070.1"/>
    <property type="molecule type" value="Genomic_DNA"/>
</dbReference>
<organism evidence="1 2">
    <name type="scientific">Stenotrophomonas maltophilia</name>
    <name type="common">Pseudomonas maltophilia</name>
    <name type="synonym">Xanthomonas maltophilia</name>
    <dbReference type="NCBI Taxonomy" id="40324"/>
    <lineage>
        <taxon>Bacteria</taxon>
        <taxon>Pseudomonadati</taxon>
        <taxon>Pseudomonadota</taxon>
        <taxon>Gammaproteobacteria</taxon>
        <taxon>Lysobacterales</taxon>
        <taxon>Lysobacteraceae</taxon>
        <taxon>Stenotrophomonas</taxon>
        <taxon>Stenotrophomonas maltophilia group</taxon>
    </lineage>
</organism>
<reference evidence="2" key="1">
    <citation type="journal article" date="2020" name="MBio">
        <title>Horizontal gene transfer to a defensive symbiont with a reduced genome amongst a multipartite beetle microbiome.</title>
        <authorList>
            <person name="Waterworth S.C."/>
            <person name="Florez L.V."/>
            <person name="Rees E.R."/>
            <person name="Hertweck C."/>
            <person name="Kaltenpoth M."/>
            <person name="Kwan J.C."/>
        </authorList>
    </citation>
    <scope>NUCLEOTIDE SEQUENCE [LARGE SCALE GENOMIC DNA]</scope>
</reference>
<name>A0A7V8FHQ9_STEMA</name>
<gene>
    <name evidence="1" type="ORF">GAK31_01554</name>
</gene>
<protein>
    <submittedName>
        <fullName evidence="1">Uncharacterized protein</fullName>
    </submittedName>
</protein>
<sequence>MRFEEKVGTEDSSWTLSDDGLTLRYPFVESG</sequence>
<accession>A0A7V8FHQ9</accession>
<comment type="caution">
    <text evidence="1">The sequence shown here is derived from an EMBL/GenBank/DDBJ whole genome shotgun (WGS) entry which is preliminary data.</text>
</comment>
<proteinExistence type="predicted"/>
<dbReference type="AlphaFoldDB" id="A0A7V8FHQ9"/>
<evidence type="ECO:0000313" key="2">
    <source>
        <dbReference type="Proteomes" id="UP000487117"/>
    </source>
</evidence>